<reference evidence="1" key="1">
    <citation type="submission" date="2019-08" db="EMBL/GenBank/DDBJ databases">
        <authorList>
            <person name="Kucharzyk K."/>
            <person name="Murdoch R.W."/>
            <person name="Higgins S."/>
            <person name="Loffler F."/>
        </authorList>
    </citation>
    <scope>NUCLEOTIDE SEQUENCE</scope>
</reference>
<accession>A0A644XYL3</accession>
<organism evidence="1">
    <name type="scientific">bioreactor metagenome</name>
    <dbReference type="NCBI Taxonomy" id="1076179"/>
    <lineage>
        <taxon>unclassified sequences</taxon>
        <taxon>metagenomes</taxon>
        <taxon>ecological metagenomes</taxon>
    </lineage>
</organism>
<dbReference type="EMBL" id="VSSQ01003444">
    <property type="protein sequence ID" value="MPM20731.1"/>
    <property type="molecule type" value="Genomic_DNA"/>
</dbReference>
<comment type="caution">
    <text evidence="1">The sequence shown here is derived from an EMBL/GenBank/DDBJ whole genome shotgun (WGS) entry which is preliminary data.</text>
</comment>
<protein>
    <submittedName>
        <fullName evidence="1">Uncharacterized protein</fullName>
    </submittedName>
</protein>
<gene>
    <name evidence="1" type="ORF">SDC9_67167</name>
</gene>
<sequence>MGQKSSVSCWLMVIDVSMGVGLDGQPNQGKGVIGNGDITVSKTELSIPQ</sequence>
<evidence type="ECO:0000313" key="1">
    <source>
        <dbReference type="EMBL" id="MPM20731.1"/>
    </source>
</evidence>
<proteinExistence type="predicted"/>
<name>A0A644XYL3_9ZZZZ</name>
<dbReference type="AlphaFoldDB" id="A0A644XYL3"/>